<feature type="DNA-binding region" description="H-T-H motif" evidence="2">
    <location>
        <begin position="230"/>
        <end position="249"/>
    </location>
</feature>
<dbReference type="SUPFAM" id="SSF46689">
    <property type="entry name" value="Homeodomain-like"/>
    <property type="match status" value="2"/>
</dbReference>
<reference evidence="4 5" key="1">
    <citation type="journal article" date="2018" name="Int. J. Syst. Evol. Microbiol.">
        <title>Epidermidibacterium keratini gen. nov., sp. nov., a member of the family Sporichthyaceae, isolated from keratin epidermis.</title>
        <authorList>
            <person name="Lee D.G."/>
            <person name="Trujillo M.E."/>
            <person name="Kang S."/>
            <person name="Nam J.J."/>
            <person name="Kim Y.J."/>
        </authorList>
    </citation>
    <scope>NUCLEOTIDE SEQUENCE [LARGE SCALE GENOMIC DNA]</scope>
    <source>
        <strain evidence="4 5">EPI-7</strain>
    </source>
</reference>
<dbReference type="InterPro" id="IPR023772">
    <property type="entry name" value="DNA-bd_HTH_TetR-type_CS"/>
</dbReference>
<dbReference type="PROSITE" id="PS50977">
    <property type="entry name" value="HTH_TETR_2"/>
    <property type="match status" value="2"/>
</dbReference>
<dbReference type="GO" id="GO:0000976">
    <property type="term" value="F:transcription cis-regulatory region binding"/>
    <property type="evidence" value="ECO:0007669"/>
    <property type="project" value="TreeGrafter"/>
</dbReference>
<protein>
    <submittedName>
        <fullName evidence="4">TetR family transcriptional regulator</fullName>
    </submittedName>
</protein>
<accession>A0A7L4YLX3</accession>
<evidence type="ECO:0000256" key="1">
    <source>
        <dbReference type="ARBA" id="ARBA00023125"/>
    </source>
</evidence>
<dbReference type="Gene3D" id="1.10.357.10">
    <property type="entry name" value="Tetracycline Repressor, domain 2"/>
    <property type="match status" value="2"/>
</dbReference>
<name>A0A7L4YLX3_9ACTN</name>
<sequence length="384" mass="42925">MTSTGKTVTRRPRDRRDRILQAATARFHRDGYSAVSMADIASDVEITAGALYRHFPNKQQLLVEVMLASLDRFEEGLYELTDITQICDRLIDSVLAREHRGILIITESRELDDEQYKLVADRSRAIMDWVAEAIRRARPELSKPDAALLGRSVISVILSPTHHRAGLRPRALHDLLWAATDRVWRSAAVPHPAVRATKPERLALHLLPRREQILYAATQLISEHGYREVTIEQIADAVDIAPSSLYNHFPGKAEILIAAIARAGETMRVGLRNAVQTAADRDEALRMVVEVYVDVALRSDSLIGSMEAEVGHLPSEDRRRVRAGLEDFVRDWAPLVDAPADQARVLALAAIALVNDRIRMRSSRARPGIRDELVSLAHDVLSPT</sequence>
<keyword evidence="1 2" id="KW-0238">DNA-binding</keyword>
<gene>
    <name evidence="4" type="ORF">EK0264_07475</name>
</gene>
<evidence type="ECO:0000256" key="2">
    <source>
        <dbReference type="PROSITE-ProRule" id="PRU00335"/>
    </source>
</evidence>
<dbReference type="InterPro" id="IPR001647">
    <property type="entry name" value="HTH_TetR"/>
</dbReference>
<proteinExistence type="predicted"/>
<dbReference type="InParanoid" id="A0A7L4YLX3"/>
<dbReference type="RefSeq" id="WP_159544307.1">
    <property type="nucleotide sequence ID" value="NZ_CP047156.1"/>
</dbReference>
<dbReference type="PANTHER" id="PTHR30055:SF237">
    <property type="entry name" value="TRANSCRIPTIONAL REPRESSOR MCE3R"/>
    <property type="match status" value="1"/>
</dbReference>
<dbReference type="KEGG" id="eke:EK0264_07475"/>
<dbReference type="PRINTS" id="PR00455">
    <property type="entry name" value="HTHTETR"/>
</dbReference>
<evidence type="ECO:0000313" key="4">
    <source>
        <dbReference type="EMBL" id="QHC00130.1"/>
    </source>
</evidence>
<dbReference type="InterPro" id="IPR050109">
    <property type="entry name" value="HTH-type_TetR-like_transc_reg"/>
</dbReference>
<evidence type="ECO:0000313" key="5">
    <source>
        <dbReference type="Proteomes" id="UP000463857"/>
    </source>
</evidence>
<dbReference type="GO" id="GO:0003700">
    <property type="term" value="F:DNA-binding transcription factor activity"/>
    <property type="evidence" value="ECO:0007669"/>
    <property type="project" value="TreeGrafter"/>
</dbReference>
<dbReference type="OrthoDB" id="4456617at2"/>
<dbReference type="Proteomes" id="UP000463857">
    <property type="component" value="Chromosome"/>
</dbReference>
<dbReference type="Pfam" id="PF00440">
    <property type="entry name" value="TetR_N"/>
    <property type="match status" value="2"/>
</dbReference>
<feature type="domain" description="HTH tetR-type" evidence="3">
    <location>
        <begin position="13"/>
        <end position="73"/>
    </location>
</feature>
<feature type="domain" description="HTH tetR-type" evidence="3">
    <location>
        <begin position="207"/>
        <end position="267"/>
    </location>
</feature>
<feature type="DNA-binding region" description="H-T-H motif" evidence="2">
    <location>
        <begin position="36"/>
        <end position="55"/>
    </location>
</feature>
<dbReference type="PROSITE" id="PS01081">
    <property type="entry name" value="HTH_TETR_1"/>
    <property type="match status" value="1"/>
</dbReference>
<organism evidence="4 5">
    <name type="scientific">Epidermidibacterium keratini</name>
    <dbReference type="NCBI Taxonomy" id="1891644"/>
    <lineage>
        <taxon>Bacteria</taxon>
        <taxon>Bacillati</taxon>
        <taxon>Actinomycetota</taxon>
        <taxon>Actinomycetes</taxon>
        <taxon>Sporichthyales</taxon>
        <taxon>Sporichthyaceae</taxon>
        <taxon>Epidermidibacterium</taxon>
    </lineage>
</organism>
<dbReference type="EMBL" id="CP047156">
    <property type="protein sequence ID" value="QHC00130.1"/>
    <property type="molecule type" value="Genomic_DNA"/>
</dbReference>
<dbReference type="InterPro" id="IPR009057">
    <property type="entry name" value="Homeodomain-like_sf"/>
</dbReference>
<dbReference type="PANTHER" id="PTHR30055">
    <property type="entry name" value="HTH-TYPE TRANSCRIPTIONAL REGULATOR RUTR"/>
    <property type="match status" value="1"/>
</dbReference>
<keyword evidence="5" id="KW-1185">Reference proteome</keyword>
<dbReference type="Gene3D" id="1.10.10.60">
    <property type="entry name" value="Homeodomain-like"/>
    <property type="match status" value="2"/>
</dbReference>
<dbReference type="AlphaFoldDB" id="A0A7L4YLX3"/>
<evidence type="ECO:0000259" key="3">
    <source>
        <dbReference type="PROSITE" id="PS50977"/>
    </source>
</evidence>